<dbReference type="PANTHER" id="PTHR43404">
    <property type="entry name" value="LIPOPOLYSACCHARIDE CHOLINEPHOSPHOTRANSFERASE LICD"/>
    <property type="match status" value="1"/>
</dbReference>
<gene>
    <name evidence="3" type="ORF">Pmar_PMAR009421</name>
</gene>
<dbReference type="InterPro" id="IPR052942">
    <property type="entry name" value="LPS_cholinephosphotransferase"/>
</dbReference>
<dbReference type="RefSeq" id="XP_002783030.1">
    <property type="nucleotide sequence ID" value="XM_002782984.1"/>
</dbReference>
<organism evidence="4">
    <name type="scientific">Perkinsus marinus (strain ATCC 50983 / TXsc)</name>
    <dbReference type="NCBI Taxonomy" id="423536"/>
    <lineage>
        <taxon>Eukaryota</taxon>
        <taxon>Sar</taxon>
        <taxon>Alveolata</taxon>
        <taxon>Perkinsozoa</taxon>
        <taxon>Perkinsea</taxon>
        <taxon>Perkinsida</taxon>
        <taxon>Perkinsidae</taxon>
        <taxon>Perkinsus</taxon>
    </lineage>
</organism>
<accession>C5KL18</accession>
<evidence type="ECO:0000313" key="4">
    <source>
        <dbReference type="Proteomes" id="UP000007800"/>
    </source>
</evidence>
<feature type="chain" id="PRO_5002954443" description="LicD/FKTN/FKRP nucleotidyltransferase domain-containing protein" evidence="1">
    <location>
        <begin position="19"/>
        <end position="383"/>
    </location>
</feature>
<protein>
    <recommendedName>
        <fullName evidence="2">LicD/FKTN/FKRP nucleotidyltransferase domain-containing protein</fullName>
    </recommendedName>
</protein>
<dbReference type="PANTHER" id="PTHR43404:SF1">
    <property type="entry name" value="MNN4P"/>
    <property type="match status" value="1"/>
</dbReference>
<evidence type="ECO:0000256" key="1">
    <source>
        <dbReference type="SAM" id="SignalP"/>
    </source>
</evidence>
<name>C5KL18_PERM5</name>
<sequence length="383" mass="42503">MSSIPILLLLLIYDVAHAETPMELPGSAHSGEHPFIRVFAEELVPSAPPENLFLCPMNVTDGVNLTSWPSEAVTIDGTYCINYNELMEYKHRGDFLKCLTEVTNATTHALDMLGIDAAVIDGTLLGWQRHDKNHIPWDVDADLVVMQNHCLNAFSEFATDHHKNMASLLQEYLPDDSRYRVAGIIYGDGSELDPDDWEGCDARELRVILHHGHKACHVDVFHMLQSEPSGDWDCASCPGYDEGIVTVCRGMNEACALYDDFFPMKWDRLDGGDVKVPNKVHAALKSYFGTLDYALLNLREIPINYEFGSNILVVGRTLLSNTTINGSSSPEVNLRGSFGEDSQVDTSVVTSMGLPLNMEESNSEEKIVAANWPLKLEGRSNLD</sequence>
<dbReference type="GeneID" id="9061603"/>
<dbReference type="AlphaFoldDB" id="C5KL18"/>
<evidence type="ECO:0000313" key="3">
    <source>
        <dbReference type="EMBL" id="EER14826.1"/>
    </source>
</evidence>
<keyword evidence="4" id="KW-1185">Reference proteome</keyword>
<dbReference type="EMBL" id="GG673906">
    <property type="protein sequence ID" value="EER14826.1"/>
    <property type="molecule type" value="Genomic_DNA"/>
</dbReference>
<keyword evidence="1" id="KW-0732">Signal</keyword>
<reference evidence="3 4" key="1">
    <citation type="submission" date="2008-07" db="EMBL/GenBank/DDBJ databases">
        <authorList>
            <person name="El-Sayed N."/>
            <person name="Caler E."/>
            <person name="Inman J."/>
            <person name="Amedeo P."/>
            <person name="Hass B."/>
            <person name="Wortman J."/>
        </authorList>
    </citation>
    <scope>NUCLEOTIDE SEQUENCE [LARGE SCALE GENOMIC DNA]</scope>
    <source>
        <strain evidence="4">ATCC 50983 / TXsc</strain>
    </source>
</reference>
<proteinExistence type="predicted"/>
<feature type="domain" description="LicD/FKTN/FKRP nucleotidyltransferase" evidence="2">
    <location>
        <begin position="114"/>
        <end position="162"/>
    </location>
</feature>
<dbReference type="InParanoid" id="C5KL18"/>
<dbReference type="OrthoDB" id="416705at2759"/>
<dbReference type="GO" id="GO:0009100">
    <property type="term" value="P:glycoprotein metabolic process"/>
    <property type="evidence" value="ECO:0007669"/>
    <property type="project" value="UniProtKB-ARBA"/>
</dbReference>
<evidence type="ECO:0000259" key="2">
    <source>
        <dbReference type="Pfam" id="PF04991"/>
    </source>
</evidence>
<dbReference type="Pfam" id="PF04991">
    <property type="entry name" value="LicD"/>
    <property type="match status" value="1"/>
</dbReference>
<feature type="signal peptide" evidence="1">
    <location>
        <begin position="1"/>
        <end position="18"/>
    </location>
</feature>
<dbReference type="Proteomes" id="UP000007800">
    <property type="component" value="Unassembled WGS sequence"/>
</dbReference>
<dbReference type="InterPro" id="IPR007074">
    <property type="entry name" value="LicD/FKTN/FKRP_NTP_transf"/>
</dbReference>